<comment type="function">
    <text evidence="12">Thiazole kinase involved in thiamine salvage pathway.</text>
</comment>
<dbReference type="PIRSF" id="PIRSF000513">
    <property type="entry name" value="Thz_kinase"/>
    <property type="match status" value="1"/>
</dbReference>
<dbReference type="GO" id="GO:0004417">
    <property type="term" value="F:hydroxyethylthiazole kinase activity"/>
    <property type="evidence" value="ECO:0007669"/>
    <property type="project" value="UniProtKB-EC"/>
</dbReference>
<dbReference type="PRINTS" id="PR01099">
    <property type="entry name" value="HYETHTZKNASE"/>
</dbReference>
<evidence type="ECO:0000256" key="15">
    <source>
        <dbReference type="ARBA" id="ARBA00075066"/>
    </source>
</evidence>
<evidence type="ECO:0000256" key="12">
    <source>
        <dbReference type="ARBA" id="ARBA00053468"/>
    </source>
</evidence>
<dbReference type="NCBIfam" id="NF006830">
    <property type="entry name" value="PRK09355.1"/>
    <property type="match status" value="1"/>
</dbReference>
<evidence type="ECO:0000256" key="13">
    <source>
        <dbReference type="ARBA" id="ARBA00061710"/>
    </source>
</evidence>
<evidence type="ECO:0000256" key="8">
    <source>
        <dbReference type="ARBA" id="ARBA00022777"/>
    </source>
</evidence>
<evidence type="ECO:0000256" key="7">
    <source>
        <dbReference type="ARBA" id="ARBA00022741"/>
    </source>
</evidence>
<reference evidence="16 17" key="1">
    <citation type="submission" date="2021-07" db="EMBL/GenBank/DDBJ databases">
        <title>The Aristolochia fimbriata genome: insights into angiosperm evolution, floral development and chemical biosynthesis.</title>
        <authorList>
            <person name="Jiao Y."/>
        </authorList>
    </citation>
    <scope>NUCLEOTIDE SEQUENCE [LARGE SCALE GENOMIC DNA]</scope>
    <source>
        <strain evidence="16">IBCAS-2021</strain>
        <tissue evidence="16">Leaf</tissue>
    </source>
</reference>
<evidence type="ECO:0000256" key="4">
    <source>
        <dbReference type="ARBA" id="ARBA00012129"/>
    </source>
</evidence>
<evidence type="ECO:0000256" key="5">
    <source>
        <dbReference type="ARBA" id="ARBA00022679"/>
    </source>
</evidence>
<organism evidence="16 17">
    <name type="scientific">Aristolochia fimbriata</name>
    <name type="common">White veined hardy Dutchman's pipe vine</name>
    <dbReference type="NCBI Taxonomy" id="158543"/>
    <lineage>
        <taxon>Eukaryota</taxon>
        <taxon>Viridiplantae</taxon>
        <taxon>Streptophyta</taxon>
        <taxon>Embryophyta</taxon>
        <taxon>Tracheophyta</taxon>
        <taxon>Spermatophyta</taxon>
        <taxon>Magnoliopsida</taxon>
        <taxon>Magnoliidae</taxon>
        <taxon>Piperales</taxon>
        <taxon>Aristolochiaceae</taxon>
        <taxon>Aristolochia</taxon>
    </lineage>
</organism>
<dbReference type="Proteomes" id="UP000825729">
    <property type="component" value="Unassembled WGS sequence"/>
</dbReference>
<keyword evidence="11" id="KW-0784">Thiamine biosynthesis</keyword>
<comment type="pathway">
    <text evidence="3">Cofactor biosynthesis; thiamine diphosphate biosynthesis; 4-methyl-5-(2-phosphoethyl)-thiazole from 5-(2-hydroxyethyl)-4-methylthiazole: step 1/1.</text>
</comment>
<dbReference type="InterPro" id="IPR000417">
    <property type="entry name" value="Hyethyz_kinase"/>
</dbReference>
<comment type="caution">
    <text evidence="16">The sequence shown here is derived from an EMBL/GenBank/DDBJ whole genome shotgun (WGS) entry which is preliminary data.</text>
</comment>
<evidence type="ECO:0000256" key="6">
    <source>
        <dbReference type="ARBA" id="ARBA00022723"/>
    </source>
</evidence>
<dbReference type="Pfam" id="PF02110">
    <property type="entry name" value="HK"/>
    <property type="match status" value="1"/>
</dbReference>
<evidence type="ECO:0000256" key="1">
    <source>
        <dbReference type="ARBA" id="ARBA00001771"/>
    </source>
</evidence>
<dbReference type="EMBL" id="JAINDJ010000005">
    <property type="protein sequence ID" value="KAG9447688.1"/>
    <property type="molecule type" value="Genomic_DNA"/>
</dbReference>
<evidence type="ECO:0000313" key="17">
    <source>
        <dbReference type="Proteomes" id="UP000825729"/>
    </source>
</evidence>
<evidence type="ECO:0000256" key="10">
    <source>
        <dbReference type="ARBA" id="ARBA00022842"/>
    </source>
</evidence>
<keyword evidence="9" id="KW-0067">ATP-binding</keyword>
<dbReference type="HAMAP" id="MF_00228">
    <property type="entry name" value="Thz_kinase"/>
    <property type="match status" value="1"/>
</dbReference>
<dbReference type="EC" id="2.7.1.50" evidence="4"/>
<dbReference type="GO" id="GO:0000287">
    <property type="term" value="F:magnesium ion binding"/>
    <property type="evidence" value="ECO:0007669"/>
    <property type="project" value="InterPro"/>
</dbReference>
<accession>A0AAV7EG00</accession>
<comment type="similarity">
    <text evidence="13">Belongs to the Thz kinase family.</text>
</comment>
<comment type="catalytic activity">
    <reaction evidence="1">
        <text>5-(2-hydroxyethyl)-4-methylthiazole + ATP = 4-methyl-5-(2-phosphooxyethyl)-thiazole + ADP + H(+)</text>
        <dbReference type="Rhea" id="RHEA:24212"/>
        <dbReference type="ChEBI" id="CHEBI:15378"/>
        <dbReference type="ChEBI" id="CHEBI:17957"/>
        <dbReference type="ChEBI" id="CHEBI:30616"/>
        <dbReference type="ChEBI" id="CHEBI:58296"/>
        <dbReference type="ChEBI" id="CHEBI:456216"/>
        <dbReference type="EC" id="2.7.1.50"/>
    </reaction>
</comment>
<dbReference type="GO" id="GO:0036172">
    <property type="term" value="P:thiamine salvage"/>
    <property type="evidence" value="ECO:0007669"/>
    <property type="project" value="UniProtKB-ARBA"/>
</dbReference>
<evidence type="ECO:0000256" key="14">
    <source>
        <dbReference type="ARBA" id="ARBA00073007"/>
    </source>
</evidence>
<dbReference type="CDD" id="cd01170">
    <property type="entry name" value="THZ_kinase"/>
    <property type="match status" value="1"/>
</dbReference>
<keyword evidence="8" id="KW-0418">Kinase</keyword>
<evidence type="ECO:0000256" key="11">
    <source>
        <dbReference type="ARBA" id="ARBA00022977"/>
    </source>
</evidence>
<sequence length="284" mass="29794">MEEKKDEVGFAEREEAIWARKSWESLSALRLRRPLIQCITNFVSMDFMANTLLAAGASPAMLHGLQEIPDFTPYVSGLCVNIGTLTADWVHSMKAAAAFCSQLGKPWVLDPVAVSASEFRMKACRELVGLRPSVIRGNPSEIIALSSASLGATKGVDSSDKSTDAVHAAKSLSQASGAIVAISGAIDIVTDGEQVIGIHNGVPMMQLITATRCAVTALIAAFVAASPSNIFVATAASLAIFGLAGELGMEKAGGPGSLRMHLIDSLHGLDEATILSRVHIHSLS</sequence>
<evidence type="ECO:0000313" key="16">
    <source>
        <dbReference type="EMBL" id="KAG9447688.1"/>
    </source>
</evidence>
<comment type="cofactor">
    <cofactor evidence="2">
        <name>Mg(2+)</name>
        <dbReference type="ChEBI" id="CHEBI:18420"/>
    </cofactor>
</comment>
<dbReference type="InterPro" id="IPR029056">
    <property type="entry name" value="Ribokinase-like"/>
</dbReference>
<gene>
    <name evidence="16" type="ORF">H6P81_013816</name>
</gene>
<dbReference type="GO" id="GO:0005524">
    <property type="term" value="F:ATP binding"/>
    <property type="evidence" value="ECO:0007669"/>
    <property type="project" value="UniProtKB-KW"/>
</dbReference>
<dbReference type="SUPFAM" id="SSF53613">
    <property type="entry name" value="Ribokinase-like"/>
    <property type="match status" value="1"/>
</dbReference>
<keyword evidence="7" id="KW-0547">Nucleotide-binding</keyword>
<dbReference type="FunFam" id="3.40.1190.20:FF:000015">
    <property type="entry name" value="Hydroxyethylthiazole kinase"/>
    <property type="match status" value="1"/>
</dbReference>
<evidence type="ECO:0000256" key="3">
    <source>
        <dbReference type="ARBA" id="ARBA00004868"/>
    </source>
</evidence>
<keyword evidence="5" id="KW-0808">Transferase</keyword>
<dbReference type="AlphaFoldDB" id="A0AAV7EG00"/>
<proteinExistence type="inferred from homology"/>
<name>A0AAV7EG00_ARIFI</name>
<keyword evidence="10" id="KW-0460">Magnesium</keyword>
<evidence type="ECO:0000256" key="2">
    <source>
        <dbReference type="ARBA" id="ARBA00001946"/>
    </source>
</evidence>
<keyword evidence="17" id="KW-1185">Reference proteome</keyword>
<evidence type="ECO:0000256" key="9">
    <source>
        <dbReference type="ARBA" id="ARBA00022840"/>
    </source>
</evidence>
<protein>
    <recommendedName>
        <fullName evidence="14">Hydroxyethylthiazole kinase</fullName>
        <ecNumber evidence="4">2.7.1.50</ecNumber>
    </recommendedName>
    <alternativeName>
        <fullName evidence="15">4-methyl-5-beta-hydroxyethylthiazole kinase</fullName>
    </alternativeName>
</protein>
<dbReference type="Gene3D" id="3.40.1190.20">
    <property type="match status" value="1"/>
</dbReference>
<keyword evidence="6" id="KW-0479">Metal-binding</keyword>